<name>A0A162T072_PHYB8</name>
<evidence type="ECO:0000313" key="2">
    <source>
        <dbReference type="Proteomes" id="UP000077315"/>
    </source>
</evidence>
<keyword evidence="2" id="KW-1185">Reference proteome</keyword>
<proteinExistence type="predicted"/>
<accession>A0A162T072</accession>
<dbReference type="EMBL" id="KV441030">
    <property type="protein sequence ID" value="OAD65182.1"/>
    <property type="molecule type" value="Genomic_DNA"/>
</dbReference>
<dbReference type="AlphaFoldDB" id="A0A162T072"/>
<dbReference type="GeneID" id="29002046"/>
<evidence type="ECO:0000313" key="1">
    <source>
        <dbReference type="EMBL" id="OAD65182.1"/>
    </source>
</evidence>
<organism evidence="1 2">
    <name type="scientific">Phycomyces blakesleeanus (strain ATCC 8743b / DSM 1359 / FGSC 10004 / NBRC 33097 / NRRL 1555)</name>
    <dbReference type="NCBI Taxonomy" id="763407"/>
    <lineage>
        <taxon>Eukaryota</taxon>
        <taxon>Fungi</taxon>
        <taxon>Fungi incertae sedis</taxon>
        <taxon>Mucoromycota</taxon>
        <taxon>Mucoromycotina</taxon>
        <taxon>Mucoromycetes</taxon>
        <taxon>Mucorales</taxon>
        <taxon>Phycomycetaceae</taxon>
        <taxon>Phycomyces</taxon>
    </lineage>
</organism>
<gene>
    <name evidence="1" type="ORF">PHYBLDRAFT_63568</name>
</gene>
<dbReference type="Proteomes" id="UP000077315">
    <property type="component" value="Unassembled WGS sequence"/>
</dbReference>
<protein>
    <submittedName>
        <fullName evidence="1">Uncharacterized protein</fullName>
    </submittedName>
</protein>
<dbReference type="RefSeq" id="XP_018283222.1">
    <property type="nucleotide sequence ID" value="XM_018441140.1"/>
</dbReference>
<dbReference type="VEuPathDB" id="FungiDB:PHYBLDRAFT_63568"/>
<dbReference type="OrthoDB" id="6613063at2759"/>
<sequence length="774" mass="89493">MSHLAEVLLFRENLERPIVLILLKSYQSKNSDISSKVKYLRLLYYPSVLLSNKQLCNHKRIHKQVNAPVAKENLQEPIMQSASAQTNLEDEHVYNDNIFTNNIFTTSELFSICLNDFVIDFEVSTDLHSLLVDLMNMNTTQKILHAGPVNTLIKSKTDLKSYEYDICENVCSLFDITKNEEECSICKAHRYKEIDGDSSLVPVNTMKMMSLGDQLARLLGNNKTRLKLQYRANRQSISNDMSDYFDSEEYKTLKEQQLFDSPDDIAIALFLDGFFNGKQIKAKVHMVMTSGDIPQVTQFCHHTGHMSNKGCWICEVEGVSPPHSKEKYYQNHCATLRTKNDFVKGKKATGIKEANIFARLPTFSGSYFYRLDEMHLIGHGIGKLIYKLVVLSNTESLKAYWPKSEDESHFLKERYTFSLKESDVKLAGIRAINYIDFLLYVVPTLLVPLFTRQTTRKALLALVKDCSICLQWNLNENMIVEMENNLNIWHQFLDSEITKKNLSVRVFSPVNHYITHISLITKKMGNLRVYSTRSMEQTIGRYSKLIKNFDELVNLVISTRTSLDNFLELSSLSPYNYDHQLWSLFETIPYIQEFTNIPTFTKELQTFYTQSNSQQTDPQYTMNTIQIAARALIGSHVYSSEMYRRKRSEFRQGNHYIKFHAIYQNKTHWFIGSVVFYFSHNISPHDENCRQFLMLLSVMNDHSATDYDNSIPVVTLDATSIYQRLVVISLNDIQNQVGLVQTAMDSNKYKVVASYYIFNEYIKSTAGKLSHIKL</sequence>
<dbReference type="InParanoid" id="A0A162T072"/>
<reference evidence="2" key="1">
    <citation type="submission" date="2015-06" db="EMBL/GenBank/DDBJ databases">
        <title>Expansion of signal transduction pathways in fungi by whole-genome duplication.</title>
        <authorList>
            <consortium name="DOE Joint Genome Institute"/>
            <person name="Corrochano L.M."/>
            <person name="Kuo A."/>
            <person name="Marcet-Houben M."/>
            <person name="Polaino S."/>
            <person name="Salamov A."/>
            <person name="Villalobos J.M."/>
            <person name="Alvarez M.I."/>
            <person name="Avalos J."/>
            <person name="Benito E.P."/>
            <person name="Benoit I."/>
            <person name="Burger G."/>
            <person name="Camino L.P."/>
            <person name="Canovas D."/>
            <person name="Cerda-Olmedo E."/>
            <person name="Cheng J.-F."/>
            <person name="Dominguez A."/>
            <person name="Elias M."/>
            <person name="Eslava A.P."/>
            <person name="Glaser F."/>
            <person name="Grimwood J."/>
            <person name="Gutierrez G."/>
            <person name="Heitman J."/>
            <person name="Henrissat B."/>
            <person name="Iturriaga E.A."/>
            <person name="Lang B.F."/>
            <person name="Lavin J.L."/>
            <person name="Lee S."/>
            <person name="Li W."/>
            <person name="Lindquist E."/>
            <person name="Lopez-Garcia S."/>
            <person name="Luque E.M."/>
            <person name="Marcos A.T."/>
            <person name="Martin J."/>
            <person name="McCluskey K."/>
            <person name="Medina H.R."/>
            <person name="Miralles-Duran A."/>
            <person name="Miyazaki A."/>
            <person name="Munoz-Torres E."/>
            <person name="Oguiza J.A."/>
            <person name="Ohm R."/>
            <person name="Olmedo M."/>
            <person name="Orejas M."/>
            <person name="Ortiz-Castellanos L."/>
            <person name="Pisabarro A.G."/>
            <person name="Rodriguez-Romero J."/>
            <person name="Ruiz-Herrera J."/>
            <person name="Ruiz-Vazquez R."/>
            <person name="Sanz C."/>
            <person name="Schackwitz W."/>
            <person name="Schmutz J."/>
            <person name="Shahriari M."/>
            <person name="Shelest E."/>
            <person name="Silva-Franco F."/>
            <person name="Soanes D."/>
            <person name="Syed K."/>
            <person name="Tagua V.G."/>
            <person name="Talbot N.J."/>
            <person name="Thon M."/>
            <person name="De vries R.P."/>
            <person name="Wiebenga A."/>
            <person name="Yadav J.S."/>
            <person name="Braun E.L."/>
            <person name="Baker S."/>
            <person name="Garre V."/>
            <person name="Horwitz B."/>
            <person name="Torres-Martinez S."/>
            <person name="Idnurm A."/>
            <person name="Herrera-Estrella A."/>
            <person name="Gabaldon T."/>
            <person name="Grigoriev I.V."/>
        </authorList>
    </citation>
    <scope>NUCLEOTIDE SEQUENCE [LARGE SCALE GENOMIC DNA]</scope>
    <source>
        <strain evidence="2">NRRL 1555(-)</strain>
    </source>
</reference>